<organism evidence="3 4">
    <name type="scientific">Croceibacterium soli</name>
    <dbReference type="NCBI Taxonomy" id="1739690"/>
    <lineage>
        <taxon>Bacteria</taxon>
        <taxon>Pseudomonadati</taxon>
        <taxon>Pseudomonadota</taxon>
        <taxon>Alphaproteobacteria</taxon>
        <taxon>Sphingomonadales</taxon>
        <taxon>Erythrobacteraceae</taxon>
        <taxon>Croceibacterium</taxon>
    </lineage>
</organism>
<name>A0A6I4UUS4_9SPHN</name>
<proteinExistence type="predicted"/>
<dbReference type="InterPro" id="IPR011050">
    <property type="entry name" value="Pectin_lyase_fold/virulence"/>
</dbReference>
<dbReference type="SUPFAM" id="SSF51126">
    <property type="entry name" value="Pectin lyase-like"/>
    <property type="match status" value="1"/>
</dbReference>
<keyword evidence="1" id="KW-0472">Membrane</keyword>
<evidence type="ECO:0000259" key="2">
    <source>
        <dbReference type="Pfam" id="PF13400"/>
    </source>
</evidence>
<accession>A0A6I4UUS4</accession>
<keyword evidence="4" id="KW-1185">Reference proteome</keyword>
<reference evidence="3 4" key="1">
    <citation type="submission" date="2019-12" db="EMBL/GenBank/DDBJ databases">
        <title>Genomic-based taxomic classification of the family Erythrobacteraceae.</title>
        <authorList>
            <person name="Xu L."/>
        </authorList>
    </citation>
    <scope>NUCLEOTIDE SEQUENCE [LARGE SCALE GENOMIC DNA]</scope>
    <source>
        <strain evidence="3 4">MCCC 1K02066</strain>
    </source>
</reference>
<dbReference type="InterPro" id="IPR028087">
    <property type="entry name" value="Tad_N"/>
</dbReference>
<evidence type="ECO:0000313" key="4">
    <source>
        <dbReference type="Proteomes" id="UP000469159"/>
    </source>
</evidence>
<comment type="caution">
    <text evidence="3">The sequence shown here is derived from an EMBL/GenBank/DDBJ whole genome shotgun (WGS) entry which is preliminary data.</text>
</comment>
<keyword evidence="1" id="KW-0812">Transmembrane</keyword>
<dbReference type="RefSeq" id="WP_160746342.1">
    <property type="nucleotide sequence ID" value="NZ_WTYK01000003.1"/>
</dbReference>
<evidence type="ECO:0000313" key="3">
    <source>
        <dbReference type="EMBL" id="MXP41499.1"/>
    </source>
</evidence>
<feature type="domain" description="Putative Flp pilus-assembly TadG-like N-terminal" evidence="2">
    <location>
        <begin position="14"/>
        <end position="60"/>
    </location>
</feature>
<protein>
    <recommendedName>
        <fullName evidence="2">Putative Flp pilus-assembly TadG-like N-terminal domain-containing protein</fullName>
    </recommendedName>
</protein>
<keyword evidence="1" id="KW-1133">Transmembrane helix</keyword>
<dbReference type="AlphaFoldDB" id="A0A6I4UUS4"/>
<gene>
    <name evidence="3" type="ORF">GRI75_07560</name>
</gene>
<evidence type="ECO:0000256" key="1">
    <source>
        <dbReference type="SAM" id="Phobius"/>
    </source>
</evidence>
<sequence>MMQLLRRIAGDAHGNVLLMVGAGMFVLVGGAGLGVDTIQWYLWKRQLQQAVDAGALAGAHAIAQGAPFESVAKRDLDRNANTAIVVERLSRPPVSGAYAGNTRAVEVIATTSNVLPFSSLFLVSAPTIRARAVAAPVRVGKHCIISLAKTFTGIYVAGSVNADIGCGIASNSTATGAIAVDGKAWINASPMTAAGTIAATSHNYPSDAVLQPHSAPLEDPFAARDVEVPTQPSACTASKLTIEAKQNVRLRPGRYCDGIDVKGTVTLDPGVYIVHRGLFRVSSGARITGEGVTIVLTGDSNKDIATAEIAGHSVVNLRAPTDAEDPYWRDILIFQDPRGAVAISKSGTVTSRETLITGTSDTRLHGAVYLPGGDVTFTGSSSSAMACLSMVTQRVTLQGTPNLRNGCPPDAALATAATRIRVVE</sequence>
<dbReference type="Pfam" id="PF13400">
    <property type="entry name" value="Tad"/>
    <property type="match status" value="1"/>
</dbReference>
<dbReference type="OrthoDB" id="7418984at2"/>
<dbReference type="EMBL" id="WTYK01000003">
    <property type="protein sequence ID" value="MXP41499.1"/>
    <property type="molecule type" value="Genomic_DNA"/>
</dbReference>
<feature type="transmembrane region" description="Helical" evidence="1">
    <location>
        <begin position="12"/>
        <end position="35"/>
    </location>
</feature>
<dbReference type="Proteomes" id="UP000469159">
    <property type="component" value="Unassembled WGS sequence"/>
</dbReference>